<dbReference type="Proteomes" id="UP000462501">
    <property type="component" value="Unassembled WGS sequence"/>
</dbReference>
<evidence type="ECO:0000256" key="1">
    <source>
        <dbReference type="SAM" id="Phobius"/>
    </source>
</evidence>
<organism evidence="2 3">
    <name type="scientific">Anaerotruncus colihominis</name>
    <dbReference type="NCBI Taxonomy" id="169435"/>
    <lineage>
        <taxon>Bacteria</taxon>
        <taxon>Bacillati</taxon>
        <taxon>Bacillota</taxon>
        <taxon>Clostridia</taxon>
        <taxon>Eubacteriales</taxon>
        <taxon>Oscillospiraceae</taxon>
        <taxon>Anaerotruncus</taxon>
    </lineage>
</organism>
<evidence type="ECO:0000313" key="2">
    <source>
        <dbReference type="EMBL" id="NDO39662.1"/>
    </source>
</evidence>
<proteinExistence type="predicted"/>
<evidence type="ECO:0000313" key="3">
    <source>
        <dbReference type="Proteomes" id="UP000462501"/>
    </source>
</evidence>
<dbReference type="EMBL" id="VIQT01000014">
    <property type="protein sequence ID" value="NDO39662.1"/>
    <property type="molecule type" value="Genomic_DNA"/>
</dbReference>
<dbReference type="InterPro" id="IPR025699">
    <property type="entry name" value="ABC2_memb-like"/>
</dbReference>
<feature type="transmembrane region" description="Helical" evidence="1">
    <location>
        <begin position="211"/>
        <end position="231"/>
    </location>
</feature>
<gene>
    <name evidence="2" type="ORF">FMM72_10480</name>
</gene>
<dbReference type="AlphaFoldDB" id="A0A845SZH6"/>
<keyword evidence="1" id="KW-1133">Transmembrane helix</keyword>
<feature type="transmembrane region" description="Helical" evidence="1">
    <location>
        <begin position="179"/>
        <end position="199"/>
    </location>
</feature>
<feature type="transmembrane region" description="Helical" evidence="1">
    <location>
        <begin position="151"/>
        <end position="172"/>
    </location>
</feature>
<feature type="transmembrane region" description="Helical" evidence="1">
    <location>
        <begin position="65"/>
        <end position="94"/>
    </location>
</feature>
<keyword evidence="1" id="KW-0472">Membrane</keyword>
<dbReference type="Pfam" id="PF13346">
    <property type="entry name" value="ABC2_membrane_5"/>
    <property type="match status" value="1"/>
</dbReference>
<reference evidence="2 3" key="1">
    <citation type="submission" date="2019-06" db="EMBL/GenBank/DDBJ databases">
        <title>Draft genome sequences of 15 bacterial species constituting the stable defined intestinal microbiota of the GM15 gnotobiotic mouse model.</title>
        <authorList>
            <person name="Elie C."/>
            <person name="Mathieu A."/>
            <person name="Saliou A."/>
            <person name="Darnaud M."/>
            <person name="Leulier F."/>
            <person name="Tamellini A."/>
        </authorList>
    </citation>
    <scope>NUCLEOTIDE SEQUENCE [LARGE SCALE GENOMIC DNA]</scope>
    <source>
        <strain evidence="2 3">JM4-15</strain>
    </source>
</reference>
<keyword evidence="1" id="KW-0812">Transmembrane</keyword>
<feature type="transmembrane region" description="Helical" evidence="1">
    <location>
        <begin position="124"/>
        <end position="145"/>
    </location>
</feature>
<sequence>MDFAHCVRMKLRCSRCSATRPFMKNQPLRICSWHIHVRKELCTMSDILAVIRMNLLKLFNCGAEMILIVVILVCVIGYTSGISAVFVVFLYLLIYMAPAYDDQSHGAYLLHALPITRRQIVRAYYLYDLLALAAICLIGAVLARADAVQSASLLFLMGAVFVSVTQPLILYFGAVKARFAILLMYVVIFALSGIVGELLEIRVSGLPLTGAPAAVGAALLLFSYLVAQALYNRKEIAA</sequence>
<comment type="caution">
    <text evidence="2">The sequence shown here is derived from an EMBL/GenBank/DDBJ whole genome shotgun (WGS) entry which is preliminary data.</text>
</comment>
<accession>A0A845SZH6</accession>
<protein>
    <submittedName>
        <fullName evidence="2">ABC-2 transporter permease</fullName>
    </submittedName>
</protein>
<name>A0A845SZH6_9FIRM</name>